<dbReference type="Proteomes" id="UP000015101">
    <property type="component" value="Unassembled WGS sequence"/>
</dbReference>
<feature type="transmembrane region" description="Helical" evidence="17">
    <location>
        <begin position="86"/>
        <end position="110"/>
    </location>
</feature>
<evidence type="ECO:0000259" key="18">
    <source>
        <dbReference type="PROSITE" id="PS51201"/>
    </source>
</evidence>
<dbReference type="Gene3D" id="1.20.120.350">
    <property type="entry name" value="Voltage-gated potassium channels. Chain C"/>
    <property type="match status" value="1"/>
</dbReference>
<keyword evidence="13" id="KW-0406">Ion transport</keyword>
<keyword evidence="2" id="KW-0813">Transport</keyword>
<dbReference type="Pfam" id="PF03493">
    <property type="entry name" value="BK_channel_a"/>
    <property type="match status" value="1"/>
</dbReference>
<keyword evidence="12 17" id="KW-1133">Transmembrane helix</keyword>
<keyword evidence="3" id="KW-1003">Cell membrane</keyword>
<dbReference type="Pfam" id="PF21014">
    <property type="entry name" value="Slowpoke_C"/>
    <property type="match status" value="1"/>
</dbReference>
<dbReference type="GO" id="GO:0060072">
    <property type="term" value="F:large conductance calcium-activated potassium channel activity"/>
    <property type="evidence" value="ECO:0000318"/>
    <property type="project" value="GO_Central"/>
</dbReference>
<dbReference type="Pfam" id="PF00520">
    <property type="entry name" value="Ion_trans"/>
    <property type="match status" value="1"/>
</dbReference>
<feature type="domain" description="RCK N-terminal" evidence="18">
    <location>
        <begin position="253"/>
        <end position="395"/>
    </location>
</feature>
<dbReference type="HOGENOM" id="CLU_006846_0_0_1"/>
<dbReference type="InterPro" id="IPR027359">
    <property type="entry name" value="Volt_channel_dom_sf"/>
</dbReference>
<evidence type="ECO:0000256" key="13">
    <source>
        <dbReference type="ARBA" id="ARBA00023065"/>
    </source>
</evidence>
<dbReference type="GeneID" id="20213495"/>
<keyword evidence="11" id="KW-0630">Potassium</keyword>
<dbReference type="GO" id="GO:0071805">
    <property type="term" value="P:potassium ion transmembrane transport"/>
    <property type="evidence" value="ECO:0000318"/>
    <property type="project" value="GO_Central"/>
</dbReference>
<evidence type="ECO:0000256" key="8">
    <source>
        <dbReference type="ARBA" id="ARBA00022837"/>
    </source>
</evidence>
<evidence type="ECO:0000256" key="1">
    <source>
        <dbReference type="ARBA" id="ARBA00004651"/>
    </source>
</evidence>
<keyword evidence="4" id="KW-0633">Potassium transport</keyword>
<dbReference type="InterPro" id="IPR047871">
    <property type="entry name" value="K_chnl_Slo-like"/>
</dbReference>
<keyword evidence="9" id="KW-0460">Magnesium</keyword>
<feature type="transmembrane region" description="Helical" evidence="17">
    <location>
        <begin position="209"/>
        <end position="230"/>
    </location>
</feature>
<dbReference type="FunFam" id="3.40.50.720:FF:000005">
    <property type="entry name" value="calcium-activated potassium channel subunit alpha-1 isoform X6"/>
    <property type="match status" value="1"/>
</dbReference>
<feature type="transmembrane region" description="Helical" evidence="17">
    <location>
        <begin position="146"/>
        <end position="167"/>
    </location>
</feature>
<keyword evidence="15" id="KW-0407">Ion channel</keyword>
<dbReference type="Gene3D" id="1.10.287.70">
    <property type="match status" value="1"/>
</dbReference>
<evidence type="ECO:0000256" key="16">
    <source>
        <dbReference type="ARBA" id="ARBA00029579"/>
    </source>
</evidence>
<evidence type="ECO:0000313" key="20">
    <source>
        <dbReference type="EnsemblMetazoa" id="HelroP63354"/>
    </source>
</evidence>
<keyword evidence="8" id="KW-0106">Calcium</keyword>
<feature type="transmembrane region" description="Helical" evidence="17">
    <location>
        <begin position="54"/>
        <end position="77"/>
    </location>
</feature>
<dbReference type="KEGG" id="hro:HELRODRAFT_63354"/>
<dbReference type="EMBL" id="KB095811">
    <property type="protein sequence ID" value="ESO12525.1"/>
    <property type="molecule type" value="Genomic_DNA"/>
</dbReference>
<dbReference type="Pfam" id="PF22614">
    <property type="entry name" value="Slo-like_RCK"/>
    <property type="match status" value="2"/>
</dbReference>
<feature type="transmembrane region" description="Helical" evidence="17">
    <location>
        <begin position="183"/>
        <end position="202"/>
    </location>
</feature>
<accession>T1FXE7</accession>
<dbReference type="PRINTS" id="PR00169">
    <property type="entry name" value="KCHANNEL"/>
</dbReference>
<dbReference type="InterPro" id="IPR003148">
    <property type="entry name" value="RCK_N"/>
</dbReference>
<keyword evidence="7" id="KW-0631">Potassium channel</keyword>
<keyword evidence="10" id="KW-0851">Voltage-gated channel</keyword>
<dbReference type="GO" id="GO:0045211">
    <property type="term" value="C:postsynaptic membrane"/>
    <property type="evidence" value="ECO:0000318"/>
    <property type="project" value="GO_Central"/>
</dbReference>
<dbReference type="OrthoDB" id="10035564at2759"/>
<dbReference type="AlphaFoldDB" id="T1FXE7"/>
<dbReference type="InterPro" id="IPR048735">
    <property type="entry name" value="Slowpoke-like_C"/>
</dbReference>
<dbReference type="PANTHER" id="PTHR10027:SF33">
    <property type="entry name" value="CALCIUM-ACTIVATED POTASSIUM CHANNEL SUBUNIT ALPHA-1-RELATED"/>
    <property type="match status" value="1"/>
</dbReference>
<dbReference type="EMBL" id="AMQM01000185">
    <property type="status" value="NOT_ANNOTATED_CDS"/>
    <property type="molecule type" value="Genomic_DNA"/>
</dbReference>
<dbReference type="Gene3D" id="3.40.50.720">
    <property type="entry name" value="NAD(P)-binding Rossmann-like Domain"/>
    <property type="match status" value="2"/>
</dbReference>
<evidence type="ECO:0000256" key="6">
    <source>
        <dbReference type="ARBA" id="ARBA00022723"/>
    </source>
</evidence>
<dbReference type="GO" id="GO:0034702">
    <property type="term" value="C:monoatomic ion channel complex"/>
    <property type="evidence" value="ECO:0007669"/>
    <property type="project" value="UniProtKB-KW"/>
</dbReference>
<evidence type="ECO:0000256" key="2">
    <source>
        <dbReference type="ARBA" id="ARBA00022448"/>
    </source>
</evidence>
<keyword evidence="5 17" id="KW-0812">Transmembrane</keyword>
<dbReference type="RefSeq" id="XP_009009245.1">
    <property type="nucleotide sequence ID" value="XM_009010997.1"/>
</dbReference>
<dbReference type="SUPFAM" id="SSF51735">
    <property type="entry name" value="NAD(P)-binding Rossmann-fold domains"/>
    <property type="match status" value="1"/>
</dbReference>
<evidence type="ECO:0000256" key="9">
    <source>
        <dbReference type="ARBA" id="ARBA00022842"/>
    </source>
</evidence>
<reference evidence="20" key="3">
    <citation type="submission" date="2015-06" db="UniProtKB">
        <authorList>
            <consortium name="EnsemblMetazoa"/>
        </authorList>
    </citation>
    <scope>IDENTIFICATION</scope>
</reference>
<feature type="transmembrane region" description="Helical" evidence="17">
    <location>
        <begin position="21"/>
        <end position="42"/>
    </location>
</feature>
<dbReference type="eggNOG" id="KOG1420">
    <property type="taxonomic scope" value="Eukaryota"/>
</dbReference>
<evidence type="ECO:0000313" key="19">
    <source>
        <dbReference type="EMBL" id="ESO12525.1"/>
    </source>
</evidence>
<evidence type="ECO:0000256" key="17">
    <source>
        <dbReference type="SAM" id="Phobius"/>
    </source>
</evidence>
<evidence type="ECO:0000256" key="4">
    <source>
        <dbReference type="ARBA" id="ARBA00022538"/>
    </source>
</evidence>
<evidence type="ECO:0000256" key="10">
    <source>
        <dbReference type="ARBA" id="ARBA00022882"/>
    </source>
</evidence>
<keyword evidence="14 17" id="KW-0472">Membrane</keyword>
<reference evidence="21" key="1">
    <citation type="submission" date="2012-12" db="EMBL/GenBank/DDBJ databases">
        <authorList>
            <person name="Hellsten U."/>
            <person name="Grimwood J."/>
            <person name="Chapman J.A."/>
            <person name="Shapiro H."/>
            <person name="Aerts A."/>
            <person name="Otillar R.P."/>
            <person name="Terry A.Y."/>
            <person name="Boore J.L."/>
            <person name="Simakov O."/>
            <person name="Marletaz F."/>
            <person name="Cho S.-J."/>
            <person name="Edsinger-Gonzales E."/>
            <person name="Havlak P."/>
            <person name="Kuo D.-H."/>
            <person name="Larsson T."/>
            <person name="Lv J."/>
            <person name="Arendt D."/>
            <person name="Savage R."/>
            <person name="Osoegawa K."/>
            <person name="de Jong P."/>
            <person name="Lindberg D.R."/>
            <person name="Seaver E.C."/>
            <person name="Weisblat D.A."/>
            <person name="Putnam N.H."/>
            <person name="Grigoriev I.V."/>
            <person name="Rokhsar D.S."/>
        </authorList>
    </citation>
    <scope>NUCLEOTIDE SEQUENCE</scope>
</reference>
<evidence type="ECO:0000313" key="21">
    <source>
        <dbReference type="Proteomes" id="UP000015101"/>
    </source>
</evidence>
<dbReference type="EnsemblMetazoa" id="HelroT63354">
    <property type="protein sequence ID" value="HelroP63354"/>
    <property type="gene ID" value="HelroG63354"/>
</dbReference>
<dbReference type="InterPro" id="IPR036291">
    <property type="entry name" value="NAD(P)-bd_dom_sf"/>
</dbReference>
<name>T1FXE7_HELRO</name>
<gene>
    <name evidence="20" type="primary">20213495</name>
    <name evidence="19" type="ORF">HELRODRAFT_63354</name>
</gene>
<evidence type="ECO:0000256" key="14">
    <source>
        <dbReference type="ARBA" id="ARBA00023136"/>
    </source>
</evidence>
<evidence type="ECO:0000256" key="11">
    <source>
        <dbReference type="ARBA" id="ARBA00022958"/>
    </source>
</evidence>
<dbReference type="PANTHER" id="PTHR10027">
    <property type="entry name" value="CALCIUM-ACTIVATED POTASSIUM CHANNEL ALPHA CHAIN"/>
    <property type="match status" value="1"/>
</dbReference>
<protein>
    <recommendedName>
        <fullName evidence="16">BK channel</fullName>
    </recommendedName>
</protein>
<dbReference type="PROSITE" id="PS51201">
    <property type="entry name" value="RCK_N"/>
    <property type="match status" value="1"/>
</dbReference>
<evidence type="ECO:0000256" key="12">
    <source>
        <dbReference type="ARBA" id="ARBA00022989"/>
    </source>
</evidence>
<dbReference type="SUPFAM" id="SSF81324">
    <property type="entry name" value="Voltage-gated potassium channels"/>
    <property type="match status" value="1"/>
</dbReference>
<evidence type="ECO:0000256" key="5">
    <source>
        <dbReference type="ARBA" id="ARBA00022692"/>
    </source>
</evidence>
<reference evidence="19 21" key="2">
    <citation type="journal article" date="2013" name="Nature">
        <title>Insights into bilaterian evolution from three spiralian genomes.</title>
        <authorList>
            <person name="Simakov O."/>
            <person name="Marletaz F."/>
            <person name="Cho S.J."/>
            <person name="Edsinger-Gonzales E."/>
            <person name="Havlak P."/>
            <person name="Hellsten U."/>
            <person name="Kuo D.H."/>
            <person name="Larsson T."/>
            <person name="Lv J."/>
            <person name="Arendt D."/>
            <person name="Savage R."/>
            <person name="Osoegawa K."/>
            <person name="de Jong P."/>
            <person name="Grimwood J."/>
            <person name="Chapman J.A."/>
            <person name="Shapiro H."/>
            <person name="Aerts A."/>
            <person name="Otillar R.P."/>
            <person name="Terry A.Y."/>
            <person name="Boore J.L."/>
            <person name="Grigoriev I.V."/>
            <person name="Lindberg D.R."/>
            <person name="Seaver E.C."/>
            <person name="Weisblat D.A."/>
            <person name="Putnam N.H."/>
            <person name="Rokhsar D.S."/>
        </authorList>
    </citation>
    <scope>NUCLEOTIDE SEQUENCE</scope>
</reference>
<dbReference type="GO" id="GO:0046872">
    <property type="term" value="F:metal ion binding"/>
    <property type="evidence" value="ECO:0007669"/>
    <property type="project" value="UniProtKB-KW"/>
</dbReference>
<dbReference type="PRINTS" id="PR01449">
    <property type="entry name" value="BKCHANNELA"/>
</dbReference>
<proteinExistence type="predicted"/>
<sequence>ISWFTDAKNWAREIVSAQMMTGQILVVLVLVVSLASLTIYFIDTYTLNMESCDLWSLHISWQVDLGCNIFFLVYFILQFMAASDKLLFWVEVYSIVDYFTIPPCILSVFLNRNWLGFRFLRVLRLMTVPDVLQFFNLLHSTTSTRLCQLVFTFISVWFAGSGFMYLLENSGDPFFNYENSQSVTFWQCIYFSVVTMSTVGYGDVVCRTILGQIFNVIFLLGGLAMFASFVPEIAEILSERSRYREPYKKERCRRHVVLCGHITSDSVNSFISDFLHSEREEVDVDVVIMNRKEPDFELQRILKKYYVQVFYIQGNVMNPDDLIRAQLKTADACLILADKYCLDVDAEDAANIMRVISVKNFVAGVKVIIQLLQYHSKTYLMNIPSWNWEKGDDAICLSELKLGFIAQSCLAPGFSTLMANLFTMRSYNSDSDDGSWLHAYKRGSGMEMYSIELSKFFIGMTFPEAAEICFQELKILLIAIEATKEDSNEKYIAINPGPSIRIEPYTNGVFVAQNANDVKIASYYCKYCLPGVNSLRSNKFCCGRFNYLIIFSLSLLTNPHKIISRMHPVCVCEVNDIFKPQKSVACFFILILTIINKNYEKFKGNSKSLTVECTAKGPCQFDSTGMFHWCPDQLFLSCVITRKEAEEMSNHIVVCLFAESYSPLVGLQNFVMPLRASNFHYEELKPIVIIGEAEYLRKEWKLLCNYPKLYMIFGSPFNRSLLRTVNINCCHACVILTAKKSYTEVSTVVDKEAILCSLNIQAMVFGQSNRKNLQIVSAMMKGVAKGSEITMITELDSDMNIKYVEQDDDDTPSELYLSQPFACGTAFTVSVLDSIMSTAYFNNNSLALIRTLITGGSTPDLEQILAEGMTLECGDITSETIINRERCKVTQFALSDNPFLQFSKSYQELFLHVLQNCESLCIGLYRVLNSKKLTSVRRYVITNPPADTILLHTDKVKISC</sequence>
<keyword evidence="21" id="KW-1185">Reference proteome</keyword>
<dbReference type="InParanoid" id="T1FXE7"/>
<evidence type="ECO:0000256" key="7">
    <source>
        <dbReference type="ARBA" id="ARBA00022826"/>
    </source>
</evidence>
<evidence type="ECO:0000256" key="3">
    <source>
        <dbReference type="ARBA" id="ARBA00022475"/>
    </source>
</evidence>
<evidence type="ECO:0000256" key="15">
    <source>
        <dbReference type="ARBA" id="ARBA00023303"/>
    </source>
</evidence>
<comment type="subcellular location">
    <subcellularLocation>
        <location evidence="1">Cell membrane</location>
        <topology evidence="1">Multi-pass membrane protein</topology>
    </subcellularLocation>
</comment>
<dbReference type="InterPro" id="IPR003929">
    <property type="entry name" value="K_chnl_BK_asu"/>
</dbReference>
<organism evidence="20 21">
    <name type="scientific">Helobdella robusta</name>
    <name type="common">Californian leech</name>
    <dbReference type="NCBI Taxonomy" id="6412"/>
    <lineage>
        <taxon>Eukaryota</taxon>
        <taxon>Metazoa</taxon>
        <taxon>Spiralia</taxon>
        <taxon>Lophotrochozoa</taxon>
        <taxon>Annelida</taxon>
        <taxon>Clitellata</taxon>
        <taxon>Hirudinea</taxon>
        <taxon>Rhynchobdellida</taxon>
        <taxon>Glossiphoniidae</taxon>
        <taxon>Helobdella</taxon>
    </lineage>
</organism>
<dbReference type="InterPro" id="IPR005821">
    <property type="entry name" value="Ion_trans_dom"/>
</dbReference>
<dbReference type="CTD" id="20213495"/>
<dbReference type="FunFam" id="1.10.287.70:FF:000015">
    <property type="entry name" value="Calcium-activated potassium channel subunit alpha-1 isoform X7"/>
    <property type="match status" value="1"/>
</dbReference>
<keyword evidence="6" id="KW-0479">Metal-binding</keyword>